<evidence type="ECO:0000256" key="6">
    <source>
        <dbReference type="SAM" id="Phobius"/>
    </source>
</evidence>
<keyword evidence="4" id="KW-0186">Copper</keyword>
<evidence type="ECO:0000256" key="7">
    <source>
        <dbReference type="SAM" id="SignalP"/>
    </source>
</evidence>
<organism evidence="9 10">
    <name type="scientific">Neomicrococcus aestuarii</name>
    <dbReference type="NCBI Taxonomy" id="556325"/>
    <lineage>
        <taxon>Bacteria</taxon>
        <taxon>Bacillati</taxon>
        <taxon>Actinomycetota</taxon>
        <taxon>Actinomycetes</taxon>
        <taxon>Micrococcales</taxon>
        <taxon>Micrococcaceae</taxon>
        <taxon>Neomicrococcus</taxon>
    </lineage>
</organism>
<dbReference type="InterPro" id="IPR014755">
    <property type="entry name" value="Cu-Rt/internalin_Ig-like"/>
</dbReference>
<evidence type="ECO:0000256" key="4">
    <source>
        <dbReference type="ARBA" id="ARBA00023008"/>
    </source>
</evidence>
<dbReference type="GO" id="GO:0030313">
    <property type="term" value="C:cell envelope"/>
    <property type="evidence" value="ECO:0007669"/>
    <property type="project" value="UniProtKB-SubCell"/>
</dbReference>
<dbReference type="InterPro" id="IPR032694">
    <property type="entry name" value="CopC/D"/>
</dbReference>
<comment type="caution">
    <text evidence="9">The sequence shown here is derived from an EMBL/GenBank/DDBJ whole genome shotgun (WGS) entry which is preliminary data.</text>
</comment>
<dbReference type="GO" id="GO:0046688">
    <property type="term" value="P:response to copper ion"/>
    <property type="evidence" value="ECO:0007669"/>
    <property type="project" value="InterPro"/>
</dbReference>
<dbReference type="GO" id="GO:0005507">
    <property type="term" value="F:copper ion binding"/>
    <property type="evidence" value="ECO:0007669"/>
    <property type="project" value="InterPro"/>
</dbReference>
<keyword evidence="6" id="KW-1133">Transmembrane helix</keyword>
<dbReference type="InterPro" id="IPR014756">
    <property type="entry name" value="Ig_E-set"/>
</dbReference>
<dbReference type="PANTHER" id="PTHR34820:SF4">
    <property type="entry name" value="INNER MEMBRANE PROTEIN YEBZ"/>
    <property type="match status" value="1"/>
</dbReference>
<proteinExistence type="predicted"/>
<dbReference type="PANTHER" id="PTHR34820">
    <property type="entry name" value="INNER MEMBRANE PROTEIN YEBZ"/>
    <property type="match status" value="1"/>
</dbReference>
<feature type="transmembrane region" description="Helical" evidence="6">
    <location>
        <begin position="198"/>
        <end position="220"/>
    </location>
</feature>
<evidence type="ECO:0000256" key="2">
    <source>
        <dbReference type="ARBA" id="ARBA00022723"/>
    </source>
</evidence>
<sequence length="226" mass="22586">MRQAKSGERFSGVLRRFAALVSIAVAGMVMAPGAFAHDQMVGSDPATGATVKASPTALVLMYSAELKNIGTTVVLTDSDGNKYDAAATVSGQNLTVGVRDTLSDGEYTLEWRVVSSDGHPIEGTSANGQALTFTVKGSSATASASTGSTSSSSASSASAAETSEAATSASTSAAAPTVATDSMSTPNPVQEAAQNSGLSPWLIGIIVGIAAIGAAVVVIAKNRKRN</sequence>
<reference evidence="9 10" key="1">
    <citation type="submission" date="2020-08" db="EMBL/GenBank/DDBJ databases">
        <title>Sequencing the genomes of 1000 actinobacteria strains.</title>
        <authorList>
            <person name="Klenk H.-P."/>
        </authorList>
    </citation>
    <scope>NUCLEOTIDE SEQUENCE [LARGE SCALE GENOMIC DNA]</scope>
    <source>
        <strain evidence="9 10">DSM 105783</strain>
    </source>
</reference>
<accession>A0A7W8TUP8</accession>
<feature type="compositionally biased region" description="Polar residues" evidence="5">
    <location>
        <begin position="179"/>
        <end position="193"/>
    </location>
</feature>
<keyword evidence="6" id="KW-0472">Membrane</keyword>
<dbReference type="InterPro" id="IPR007348">
    <property type="entry name" value="CopC_dom"/>
</dbReference>
<evidence type="ECO:0000259" key="8">
    <source>
        <dbReference type="Pfam" id="PF04234"/>
    </source>
</evidence>
<dbReference type="Proteomes" id="UP000580797">
    <property type="component" value="Unassembled WGS sequence"/>
</dbReference>
<dbReference type="EMBL" id="JACHDR010000001">
    <property type="protein sequence ID" value="MBB5513255.1"/>
    <property type="molecule type" value="Genomic_DNA"/>
</dbReference>
<feature type="domain" description="CopC" evidence="8">
    <location>
        <begin position="37"/>
        <end position="124"/>
    </location>
</feature>
<evidence type="ECO:0000256" key="3">
    <source>
        <dbReference type="ARBA" id="ARBA00022729"/>
    </source>
</evidence>
<evidence type="ECO:0000313" key="9">
    <source>
        <dbReference type="EMBL" id="MBB5513255.1"/>
    </source>
</evidence>
<protein>
    <recommendedName>
        <fullName evidence="8">CopC domain-containing protein</fullName>
    </recommendedName>
</protein>
<keyword evidence="3 7" id="KW-0732">Signal</keyword>
<evidence type="ECO:0000313" key="10">
    <source>
        <dbReference type="Proteomes" id="UP000580797"/>
    </source>
</evidence>
<dbReference type="AlphaFoldDB" id="A0A7W8TUP8"/>
<keyword evidence="2" id="KW-0479">Metal-binding</keyword>
<dbReference type="RefSeq" id="WP_183665498.1">
    <property type="nucleotide sequence ID" value="NZ_BAAARH010000002.1"/>
</dbReference>
<feature type="region of interest" description="Disordered" evidence="5">
    <location>
        <begin position="166"/>
        <end position="193"/>
    </location>
</feature>
<dbReference type="Gene3D" id="2.60.40.1220">
    <property type="match status" value="1"/>
</dbReference>
<keyword evidence="6" id="KW-0812">Transmembrane</keyword>
<comment type="subcellular location">
    <subcellularLocation>
        <location evidence="1">Cell envelope</location>
    </subcellularLocation>
</comment>
<dbReference type="GO" id="GO:0005886">
    <property type="term" value="C:plasma membrane"/>
    <property type="evidence" value="ECO:0007669"/>
    <property type="project" value="TreeGrafter"/>
</dbReference>
<dbReference type="Pfam" id="PF04234">
    <property type="entry name" value="CopC"/>
    <property type="match status" value="1"/>
</dbReference>
<dbReference type="GO" id="GO:0006825">
    <property type="term" value="P:copper ion transport"/>
    <property type="evidence" value="ECO:0007669"/>
    <property type="project" value="InterPro"/>
</dbReference>
<evidence type="ECO:0000256" key="1">
    <source>
        <dbReference type="ARBA" id="ARBA00004196"/>
    </source>
</evidence>
<feature type="signal peptide" evidence="7">
    <location>
        <begin position="1"/>
        <end position="36"/>
    </location>
</feature>
<feature type="chain" id="PRO_5031296652" description="CopC domain-containing protein" evidence="7">
    <location>
        <begin position="37"/>
        <end position="226"/>
    </location>
</feature>
<feature type="compositionally biased region" description="Low complexity" evidence="5">
    <location>
        <begin position="166"/>
        <end position="175"/>
    </location>
</feature>
<gene>
    <name evidence="9" type="ORF">HD598_001942</name>
</gene>
<name>A0A7W8TUP8_9MICC</name>
<dbReference type="SUPFAM" id="SSF81296">
    <property type="entry name" value="E set domains"/>
    <property type="match status" value="1"/>
</dbReference>
<dbReference type="GO" id="GO:0042597">
    <property type="term" value="C:periplasmic space"/>
    <property type="evidence" value="ECO:0007669"/>
    <property type="project" value="InterPro"/>
</dbReference>
<evidence type="ECO:0000256" key="5">
    <source>
        <dbReference type="SAM" id="MobiDB-lite"/>
    </source>
</evidence>